<dbReference type="InterPro" id="IPR000014">
    <property type="entry name" value="PAS"/>
</dbReference>
<dbReference type="Pfam" id="PF08447">
    <property type="entry name" value="PAS_3"/>
    <property type="match status" value="1"/>
</dbReference>
<sequence length="124" mass="13914">TSQQEGGMIMAAETYAKSFVHPDDIVVVGEEIKKILNREYSKSPAQIEHRIMRRNGEVRHVVVRFTVVNDEFGNPLKAIGVNQDITDRKDAEEKIRYLATHDALTGLPSSRLARDRITQAGLLA</sequence>
<comment type="caution">
    <text evidence="2">The sequence shown here is derived from an EMBL/GenBank/DDBJ whole genome shotgun (WGS) entry which is preliminary data.</text>
</comment>
<dbReference type="NCBIfam" id="TIGR00229">
    <property type="entry name" value="sensory_box"/>
    <property type="match status" value="1"/>
</dbReference>
<dbReference type="InterPro" id="IPR000700">
    <property type="entry name" value="PAS-assoc_C"/>
</dbReference>
<feature type="non-terminal residue" evidence="2">
    <location>
        <position position="1"/>
    </location>
</feature>
<dbReference type="Gene3D" id="3.30.70.270">
    <property type="match status" value="1"/>
</dbReference>
<keyword evidence="3" id="KW-1185">Reference proteome</keyword>
<dbReference type="CDD" id="cd00130">
    <property type="entry name" value="PAS"/>
    <property type="match status" value="1"/>
</dbReference>
<dbReference type="PANTHER" id="PTHR44757:SF2">
    <property type="entry name" value="BIOFILM ARCHITECTURE MAINTENANCE PROTEIN MBAA"/>
    <property type="match status" value="1"/>
</dbReference>
<dbReference type="InterPro" id="IPR001610">
    <property type="entry name" value="PAC"/>
</dbReference>
<evidence type="ECO:0000313" key="3">
    <source>
        <dbReference type="Proteomes" id="UP001057375"/>
    </source>
</evidence>
<organism evidence="2 3">
    <name type="scientific">Aduncisulcus paluster</name>
    <dbReference type="NCBI Taxonomy" id="2918883"/>
    <lineage>
        <taxon>Eukaryota</taxon>
        <taxon>Metamonada</taxon>
        <taxon>Carpediemonas-like organisms</taxon>
        <taxon>Aduncisulcus</taxon>
    </lineage>
</organism>
<accession>A0ABQ5KEI2</accession>
<evidence type="ECO:0000259" key="1">
    <source>
        <dbReference type="PROSITE" id="PS50113"/>
    </source>
</evidence>
<dbReference type="SUPFAM" id="SSF55785">
    <property type="entry name" value="PYP-like sensor domain (PAS domain)"/>
    <property type="match status" value="1"/>
</dbReference>
<dbReference type="PROSITE" id="PS50113">
    <property type="entry name" value="PAC"/>
    <property type="match status" value="1"/>
</dbReference>
<dbReference type="Proteomes" id="UP001057375">
    <property type="component" value="Unassembled WGS sequence"/>
</dbReference>
<dbReference type="EMBL" id="BQXS01008471">
    <property type="protein sequence ID" value="GKT29878.1"/>
    <property type="molecule type" value="Genomic_DNA"/>
</dbReference>
<feature type="non-terminal residue" evidence="2">
    <location>
        <position position="124"/>
    </location>
</feature>
<dbReference type="InterPro" id="IPR013655">
    <property type="entry name" value="PAS_fold_3"/>
</dbReference>
<dbReference type="InterPro" id="IPR043128">
    <property type="entry name" value="Rev_trsase/Diguanyl_cyclase"/>
</dbReference>
<name>A0ABQ5KEI2_9EUKA</name>
<proteinExistence type="predicted"/>
<evidence type="ECO:0000313" key="2">
    <source>
        <dbReference type="EMBL" id="GKT29878.1"/>
    </source>
</evidence>
<feature type="domain" description="PAC" evidence="1">
    <location>
        <begin position="45"/>
        <end position="97"/>
    </location>
</feature>
<dbReference type="InterPro" id="IPR052155">
    <property type="entry name" value="Biofilm_reg_signaling"/>
</dbReference>
<gene>
    <name evidence="2" type="ORF">ADUPG1_005336</name>
</gene>
<dbReference type="SMART" id="SM00086">
    <property type="entry name" value="PAC"/>
    <property type="match status" value="1"/>
</dbReference>
<dbReference type="InterPro" id="IPR035965">
    <property type="entry name" value="PAS-like_dom_sf"/>
</dbReference>
<protein>
    <recommendedName>
        <fullName evidence="1">PAC domain-containing protein</fullName>
    </recommendedName>
</protein>
<reference evidence="2" key="1">
    <citation type="submission" date="2022-03" db="EMBL/GenBank/DDBJ databases">
        <title>Draft genome sequence of Aduncisulcus paluster, a free-living microaerophilic Fornicata.</title>
        <authorList>
            <person name="Yuyama I."/>
            <person name="Kume K."/>
            <person name="Tamura T."/>
            <person name="Inagaki Y."/>
            <person name="Hashimoto T."/>
        </authorList>
    </citation>
    <scope>NUCLEOTIDE SEQUENCE</scope>
    <source>
        <strain evidence="2">NY0171</strain>
    </source>
</reference>
<dbReference type="PANTHER" id="PTHR44757">
    <property type="entry name" value="DIGUANYLATE CYCLASE DGCP"/>
    <property type="match status" value="1"/>
</dbReference>
<dbReference type="Gene3D" id="3.30.450.20">
    <property type="entry name" value="PAS domain"/>
    <property type="match status" value="1"/>
</dbReference>